<organism evidence="2 3">
    <name type="scientific">Melanomma pulvis-pyrius CBS 109.77</name>
    <dbReference type="NCBI Taxonomy" id="1314802"/>
    <lineage>
        <taxon>Eukaryota</taxon>
        <taxon>Fungi</taxon>
        <taxon>Dikarya</taxon>
        <taxon>Ascomycota</taxon>
        <taxon>Pezizomycotina</taxon>
        <taxon>Dothideomycetes</taxon>
        <taxon>Pleosporomycetidae</taxon>
        <taxon>Pleosporales</taxon>
        <taxon>Melanommataceae</taxon>
        <taxon>Melanomma</taxon>
    </lineage>
</organism>
<accession>A0A6A6XRQ9</accession>
<dbReference type="AlphaFoldDB" id="A0A6A6XRQ9"/>
<proteinExistence type="predicted"/>
<reference evidence="2" key="1">
    <citation type="journal article" date="2020" name="Stud. Mycol.">
        <title>101 Dothideomycetes genomes: a test case for predicting lifestyles and emergence of pathogens.</title>
        <authorList>
            <person name="Haridas S."/>
            <person name="Albert R."/>
            <person name="Binder M."/>
            <person name="Bloem J."/>
            <person name="Labutti K."/>
            <person name="Salamov A."/>
            <person name="Andreopoulos B."/>
            <person name="Baker S."/>
            <person name="Barry K."/>
            <person name="Bills G."/>
            <person name="Bluhm B."/>
            <person name="Cannon C."/>
            <person name="Castanera R."/>
            <person name="Culley D."/>
            <person name="Daum C."/>
            <person name="Ezra D."/>
            <person name="Gonzalez J."/>
            <person name="Henrissat B."/>
            <person name="Kuo A."/>
            <person name="Liang C."/>
            <person name="Lipzen A."/>
            <person name="Lutzoni F."/>
            <person name="Magnuson J."/>
            <person name="Mondo S."/>
            <person name="Nolan M."/>
            <person name="Ohm R."/>
            <person name="Pangilinan J."/>
            <person name="Park H.-J."/>
            <person name="Ramirez L."/>
            <person name="Alfaro M."/>
            <person name="Sun H."/>
            <person name="Tritt A."/>
            <person name="Yoshinaga Y."/>
            <person name="Zwiers L.-H."/>
            <person name="Turgeon B."/>
            <person name="Goodwin S."/>
            <person name="Spatafora J."/>
            <person name="Crous P."/>
            <person name="Grigoriev I."/>
        </authorList>
    </citation>
    <scope>NUCLEOTIDE SEQUENCE</scope>
    <source>
        <strain evidence="2">CBS 109.77</strain>
    </source>
</reference>
<sequence length="387" mass="43907">MEKHNANGQVYVETTTQAQSMVTSWLNNCTGREENPKSYRNTGPGVASLYAMALRTCTWNIHDRGMPEALPHYDWELVERIYQRLKETDTLTFKAWSVFKTAFPGKIEGNYQVLVPQKAGGLGKIDSIRKQVTSLSFDSLTFLCIRNLQINDVNLNTDLLKFKNLAVLVLEQLGGKKCGGEDDRMIKSWGMSVATTNYFQKLTVLSLKHFDISVLEALKGLTAFPVLVLCNLDSRHVKKDLEPFLRDGKVYTHPNGWWRQKLTDGRQRDPAADNDPEIVWSRSDITTHRKMELLYDMSAKYLTALSMNVSRDPIISIHYGHTKSTIYTSRSSVWFMRTFPSKRLDQSAPVKREADLESGNKDPTSKKRKLRAGKGQDIGSLLESFSG</sequence>
<protein>
    <submittedName>
        <fullName evidence="2">Uncharacterized protein</fullName>
    </submittedName>
</protein>
<feature type="compositionally biased region" description="Basic and acidic residues" evidence="1">
    <location>
        <begin position="346"/>
        <end position="365"/>
    </location>
</feature>
<name>A0A6A6XRQ9_9PLEO</name>
<dbReference type="Proteomes" id="UP000799757">
    <property type="component" value="Unassembled WGS sequence"/>
</dbReference>
<evidence type="ECO:0000256" key="1">
    <source>
        <dbReference type="SAM" id="MobiDB-lite"/>
    </source>
</evidence>
<dbReference type="OrthoDB" id="5273928at2759"/>
<evidence type="ECO:0000313" key="3">
    <source>
        <dbReference type="Proteomes" id="UP000799757"/>
    </source>
</evidence>
<gene>
    <name evidence="2" type="ORF">K505DRAFT_414504</name>
</gene>
<evidence type="ECO:0000313" key="2">
    <source>
        <dbReference type="EMBL" id="KAF2798247.1"/>
    </source>
</evidence>
<dbReference type="EMBL" id="MU001788">
    <property type="protein sequence ID" value="KAF2798247.1"/>
    <property type="molecule type" value="Genomic_DNA"/>
</dbReference>
<feature type="region of interest" description="Disordered" evidence="1">
    <location>
        <begin position="346"/>
        <end position="387"/>
    </location>
</feature>
<keyword evidence="3" id="KW-1185">Reference proteome</keyword>